<dbReference type="PROSITE" id="PS51898">
    <property type="entry name" value="TYR_RECOMBINASE"/>
    <property type="match status" value="1"/>
</dbReference>
<reference evidence="8" key="1">
    <citation type="journal article" date="2019" name="Int. J. Syst. Evol. Microbiol.">
        <title>The Global Catalogue of Microorganisms (GCM) 10K type strain sequencing project: providing services to taxonomists for standard genome sequencing and annotation.</title>
        <authorList>
            <consortium name="The Broad Institute Genomics Platform"/>
            <consortium name="The Broad Institute Genome Sequencing Center for Infectious Disease"/>
            <person name="Wu L."/>
            <person name="Ma J."/>
        </authorList>
    </citation>
    <scope>NUCLEOTIDE SEQUENCE [LARGE SCALE GENOMIC DNA]</scope>
    <source>
        <strain evidence="8">JCM 14900</strain>
    </source>
</reference>
<comment type="caution">
    <text evidence="7">The sequence shown here is derived from an EMBL/GenBank/DDBJ whole genome shotgun (WGS) entry which is preliminary data.</text>
</comment>
<dbReference type="Gene3D" id="1.10.443.10">
    <property type="entry name" value="Intergrase catalytic core"/>
    <property type="match status" value="1"/>
</dbReference>
<dbReference type="Gene3D" id="1.10.150.130">
    <property type="match status" value="1"/>
</dbReference>
<feature type="domain" description="Core-binding (CB)" evidence="6">
    <location>
        <begin position="125"/>
        <end position="204"/>
    </location>
</feature>
<dbReference type="EMBL" id="BAAAOF010000008">
    <property type="protein sequence ID" value="GAA1938176.1"/>
    <property type="molecule type" value="Genomic_DNA"/>
</dbReference>
<evidence type="ECO:0000259" key="6">
    <source>
        <dbReference type="PROSITE" id="PS51900"/>
    </source>
</evidence>
<evidence type="ECO:0000256" key="4">
    <source>
        <dbReference type="PROSITE-ProRule" id="PRU01248"/>
    </source>
</evidence>
<keyword evidence="2 4" id="KW-0238">DNA-binding</keyword>
<evidence type="ECO:0000313" key="8">
    <source>
        <dbReference type="Proteomes" id="UP001501343"/>
    </source>
</evidence>
<organism evidence="7 8">
    <name type="scientific">Microbacterium aoyamense</name>
    <dbReference type="NCBI Taxonomy" id="344166"/>
    <lineage>
        <taxon>Bacteria</taxon>
        <taxon>Bacillati</taxon>
        <taxon>Actinomycetota</taxon>
        <taxon>Actinomycetes</taxon>
        <taxon>Micrococcales</taxon>
        <taxon>Microbacteriaceae</taxon>
        <taxon>Microbacterium</taxon>
    </lineage>
</organism>
<dbReference type="InterPro" id="IPR044068">
    <property type="entry name" value="CB"/>
</dbReference>
<dbReference type="InterPro" id="IPR010998">
    <property type="entry name" value="Integrase_recombinase_N"/>
</dbReference>
<comment type="similarity">
    <text evidence="1">Belongs to the 'phage' integrase family.</text>
</comment>
<dbReference type="InterPro" id="IPR002104">
    <property type="entry name" value="Integrase_catalytic"/>
</dbReference>
<evidence type="ECO:0000313" key="7">
    <source>
        <dbReference type="EMBL" id="GAA1938176.1"/>
    </source>
</evidence>
<protein>
    <recommendedName>
        <fullName evidence="9">Site-specific recombinase XerD</fullName>
    </recommendedName>
</protein>
<dbReference type="PANTHER" id="PTHR30349:SF64">
    <property type="entry name" value="PROPHAGE INTEGRASE INTD-RELATED"/>
    <property type="match status" value="1"/>
</dbReference>
<evidence type="ECO:0000256" key="1">
    <source>
        <dbReference type="ARBA" id="ARBA00008857"/>
    </source>
</evidence>
<keyword evidence="8" id="KW-1185">Reference proteome</keyword>
<name>A0ABP5B9Z4_9MICO</name>
<dbReference type="CDD" id="cd00397">
    <property type="entry name" value="DNA_BRE_C"/>
    <property type="match status" value="1"/>
</dbReference>
<accession>A0ABP5B9Z4</accession>
<evidence type="ECO:0008006" key="9">
    <source>
        <dbReference type="Google" id="ProtNLM"/>
    </source>
</evidence>
<dbReference type="InterPro" id="IPR013762">
    <property type="entry name" value="Integrase-like_cat_sf"/>
</dbReference>
<dbReference type="PANTHER" id="PTHR30349">
    <property type="entry name" value="PHAGE INTEGRASE-RELATED"/>
    <property type="match status" value="1"/>
</dbReference>
<dbReference type="Proteomes" id="UP001501343">
    <property type="component" value="Unassembled WGS sequence"/>
</dbReference>
<proteinExistence type="inferred from homology"/>
<dbReference type="Pfam" id="PF00589">
    <property type="entry name" value="Phage_integrase"/>
    <property type="match status" value="1"/>
</dbReference>
<feature type="domain" description="Core-binding (CB)" evidence="6">
    <location>
        <begin position="17"/>
        <end position="101"/>
    </location>
</feature>
<dbReference type="SUPFAM" id="SSF56349">
    <property type="entry name" value="DNA breaking-rejoining enzymes"/>
    <property type="match status" value="1"/>
</dbReference>
<keyword evidence="3" id="KW-0233">DNA recombination</keyword>
<dbReference type="InterPro" id="IPR011010">
    <property type="entry name" value="DNA_brk_join_enz"/>
</dbReference>
<dbReference type="PROSITE" id="PS51900">
    <property type="entry name" value="CB"/>
    <property type="match status" value="2"/>
</dbReference>
<sequence length="402" mass="44928">MITSPPSTEGMWHGAKHLDATTAARWAEALEAFEVAQGHVSEQMRRRRLRHVRRFALFAKVSPWHVSRDLVDAWCASLAPLAPSTRTAMTGDVRCFYRWAMASQRVTADPTAHTGHKMLRRPVPEQWDAPILAFERSLWAQGTSPSTVRAWGDGLRAFARDHAHLQPFAVTVDDLYEWMAGKRWARETRRGRKSMLRTFYAWAVETERTTENPTLKLPKVKAGDPVARPATDAEYATALGDADPRWGLALRLAAELGLRRAEVARVHTSDLVDDGNGATWLTVHGKGSKLRRVPMPWSLAAAVRAHGPGYVFPGRIVERQAHVSAEGHLSPRYVGKRLAELLPAGVTMHALRHRFATKAYNVDRDVFTVQKLLGHASPATTQRYVQVADDRMRALVEAVNGR</sequence>
<dbReference type="InterPro" id="IPR050090">
    <property type="entry name" value="Tyrosine_recombinase_XerCD"/>
</dbReference>
<evidence type="ECO:0000259" key="5">
    <source>
        <dbReference type="PROSITE" id="PS51898"/>
    </source>
</evidence>
<feature type="domain" description="Tyr recombinase" evidence="5">
    <location>
        <begin position="226"/>
        <end position="397"/>
    </location>
</feature>
<evidence type="ECO:0000256" key="3">
    <source>
        <dbReference type="ARBA" id="ARBA00023172"/>
    </source>
</evidence>
<evidence type="ECO:0000256" key="2">
    <source>
        <dbReference type="ARBA" id="ARBA00023125"/>
    </source>
</evidence>
<gene>
    <name evidence="7" type="ORF">GCM10009775_32820</name>
</gene>